<dbReference type="Gene3D" id="2.60.120.260">
    <property type="entry name" value="Galactose-binding domain-like"/>
    <property type="match status" value="1"/>
</dbReference>
<dbReference type="AlphaFoldDB" id="A0AAV2SMA3"/>
<reference evidence="3 4" key="1">
    <citation type="submission" date="2024-05" db="EMBL/GenBank/DDBJ databases">
        <authorList>
            <person name="Wallberg A."/>
        </authorList>
    </citation>
    <scope>NUCLEOTIDE SEQUENCE [LARGE SCALE GENOMIC DNA]</scope>
</reference>
<dbReference type="PANTHER" id="PTHR12125">
    <property type="entry name" value="F-BOX ONLY PROTEIN 6-LIKE PROTEIN"/>
    <property type="match status" value="1"/>
</dbReference>
<dbReference type="InterPro" id="IPR007397">
    <property type="entry name" value="F-box-assoc_dom"/>
</dbReference>
<comment type="caution">
    <text evidence="3">The sequence shown here is derived from an EMBL/GenBank/DDBJ whole genome shotgun (WGS) entry which is preliminary data.</text>
</comment>
<feature type="domain" description="FBA" evidence="2">
    <location>
        <begin position="78"/>
        <end position="174"/>
    </location>
</feature>
<dbReference type="SUPFAM" id="SSF49785">
    <property type="entry name" value="Galactose-binding domain-like"/>
    <property type="match status" value="1"/>
</dbReference>
<dbReference type="GO" id="GO:0005737">
    <property type="term" value="C:cytoplasm"/>
    <property type="evidence" value="ECO:0007669"/>
    <property type="project" value="UniProtKB-ARBA"/>
</dbReference>
<dbReference type="PROSITE" id="PS51114">
    <property type="entry name" value="FBA"/>
    <property type="match status" value="1"/>
</dbReference>
<dbReference type="GO" id="GO:0031146">
    <property type="term" value="P:SCF-dependent proteasomal ubiquitin-dependent protein catabolic process"/>
    <property type="evidence" value="ECO:0007669"/>
    <property type="project" value="TreeGrafter"/>
</dbReference>
<dbReference type="InterPro" id="IPR039752">
    <property type="entry name" value="F-box_only"/>
</dbReference>
<dbReference type="PANTHER" id="PTHR12125:SF5">
    <property type="entry name" value="F-BOX DOMAIN-CONTAINING PROTEIN"/>
    <property type="match status" value="1"/>
</dbReference>
<evidence type="ECO:0000256" key="1">
    <source>
        <dbReference type="SAM" id="Coils"/>
    </source>
</evidence>
<dbReference type="GO" id="GO:0006516">
    <property type="term" value="P:glycoprotein catabolic process"/>
    <property type="evidence" value="ECO:0007669"/>
    <property type="project" value="TreeGrafter"/>
</dbReference>
<organism evidence="3 4">
    <name type="scientific">Meganyctiphanes norvegica</name>
    <name type="common">Northern krill</name>
    <name type="synonym">Thysanopoda norvegica</name>
    <dbReference type="NCBI Taxonomy" id="48144"/>
    <lineage>
        <taxon>Eukaryota</taxon>
        <taxon>Metazoa</taxon>
        <taxon>Ecdysozoa</taxon>
        <taxon>Arthropoda</taxon>
        <taxon>Crustacea</taxon>
        <taxon>Multicrustacea</taxon>
        <taxon>Malacostraca</taxon>
        <taxon>Eumalacostraca</taxon>
        <taxon>Eucarida</taxon>
        <taxon>Euphausiacea</taxon>
        <taxon>Euphausiidae</taxon>
        <taxon>Meganyctiphanes</taxon>
    </lineage>
</organism>
<dbReference type="GO" id="GO:0036503">
    <property type="term" value="P:ERAD pathway"/>
    <property type="evidence" value="ECO:0007669"/>
    <property type="project" value="TreeGrafter"/>
</dbReference>
<keyword evidence="1" id="KW-0175">Coiled coil</keyword>
<evidence type="ECO:0000259" key="2">
    <source>
        <dbReference type="PROSITE" id="PS51114"/>
    </source>
</evidence>
<evidence type="ECO:0000313" key="4">
    <source>
        <dbReference type="Proteomes" id="UP001497623"/>
    </source>
</evidence>
<feature type="non-terminal residue" evidence="3">
    <location>
        <position position="174"/>
    </location>
</feature>
<gene>
    <name evidence="3" type="ORF">MNOR_LOCUS38482</name>
</gene>
<dbReference type="InterPro" id="IPR008979">
    <property type="entry name" value="Galactose-bd-like_sf"/>
</dbReference>
<dbReference type="GO" id="GO:0061630">
    <property type="term" value="F:ubiquitin protein ligase activity"/>
    <property type="evidence" value="ECO:0007669"/>
    <property type="project" value="TreeGrafter"/>
</dbReference>
<sequence length="174" mass="20040">MSEEYLKSALRANSEALFMIIERHEKDSKEYKEALLKTVERQDKDSKEKHAKLEKLMLKQTEEWHNQKNEVLKSLQCMGFNQFFNRNLILNPSGKDCFKNWQIKHGGDGLIVEDPPEGSDLIPEEAGLSSQSCFVTSHGECERMQQIDLHCVGVSPWVMKVLKPRITASEWMSA</sequence>
<feature type="coiled-coil region" evidence="1">
    <location>
        <begin position="21"/>
        <end position="56"/>
    </location>
</feature>
<accession>A0AAV2SMA3</accession>
<evidence type="ECO:0000313" key="3">
    <source>
        <dbReference type="EMBL" id="CAL4212707.1"/>
    </source>
</evidence>
<dbReference type="Pfam" id="PF04300">
    <property type="entry name" value="FBA"/>
    <property type="match status" value="1"/>
</dbReference>
<dbReference type="EMBL" id="CAXKWB010088109">
    <property type="protein sequence ID" value="CAL4212707.1"/>
    <property type="molecule type" value="Genomic_DNA"/>
</dbReference>
<keyword evidence="4" id="KW-1185">Reference proteome</keyword>
<dbReference type="Proteomes" id="UP001497623">
    <property type="component" value="Unassembled WGS sequence"/>
</dbReference>
<proteinExistence type="predicted"/>
<dbReference type="GO" id="GO:0019005">
    <property type="term" value="C:SCF ubiquitin ligase complex"/>
    <property type="evidence" value="ECO:0007669"/>
    <property type="project" value="TreeGrafter"/>
</dbReference>
<name>A0AAV2SMA3_MEGNR</name>
<protein>
    <recommendedName>
        <fullName evidence="2">FBA domain-containing protein</fullName>
    </recommendedName>
</protein>